<keyword evidence="10" id="KW-1185">Reference proteome</keyword>
<accession>A0A4V3CX13</accession>
<evidence type="ECO:0000256" key="1">
    <source>
        <dbReference type="ARBA" id="ARBA00004651"/>
    </source>
</evidence>
<evidence type="ECO:0000256" key="3">
    <source>
        <dbReference type="ARBA" id="ARBA00022448"/>
    </source>
</evidence>
<evidence type="ECO:0000256" key="6">
    <source>
        <dbReference type="ARBA" id="ARBA00022989"/>
    </source>
</evidence>
<evidence type="ECO:0000256" key="7">
    <source>
        <dbReference type="ARBA" id="ARBA00023136"/>
    </source>
</evidence>
<evidence type="ECO:0000256" key="8">
    <source>
        <dbReference type="RuleBase" id="RU363041"/>
    </source>
</evidence>
<comment type="subcellular location">
    <subcellularLocation>
        <location evidence="1 8">Cell membrane</location>
        <topology evidence="1 8">Multi-pass membrane protein</topology>
    </subcellularLocation>
</comment>
<protein>
    <recommendedName>
        <fullName evidence="8">Probable membrane transporter protein</fullName>
    </recommendedName>
</protein>
<keyword evidence="5 8" id="KW-0812">Transmembrane</keyword>
<feature type="transmembrane region" description="Helical" evidence="8">
    <location>
        <begin position="143"/>
        <end position="170"/>
    </location>
</feature>
<keyword evidence="4 8" id="KW-1003">Cell membrane</keyword>
<dbReference type="AlphaFoldDB" id="A0A4V3CX13"/>
<dbReference type="PANTHER" id="PTHR30269">
    <property type="entry name" value="TRANSMEMBRANE PROTEIN YFCA"/>
    <property type="match status" value="1"/>
</dbReference>
<proteinExistence type="inferred from homology"/>
<name>A0A4V3CX13_9BURK</name>
<evidence type="ECO:0000256" key="4">
    <source>
        <dbReference type="ARBA" id="ARBA00022475"/>
    </source>
</evidence>
<keyword evidence="7 8" id="KW-0472">Membrane</keyword>
<evidence type="ECO:0000313" key="10">
    <source>
        <dbReference type="Proteomes" id="UP000294593"/>
    </source>
</evidence>
<keyword evidence="3" id="KW-0813">Transport</keyword>
<sequence length="262" mass="27279">MLELTPANIGLMLLASASAGLVDAIVGGGGLIMVPSLFGLFPQAVPATLLGTNKAASVWGTGWSAWQFAQRVRLPSARLWGAMVAALIGALLGAWLATRVPAAHFRLALPPVLVAVWAYTLWRKDLGHAHAPHLSHRQEALAATALGAGIGFYDGVFGPGTGSFFVFALVRGLGWDFLHASAAAKRLNFATNVAALAWFIPHGHVVWALALPMAVANVAGSALGTRLALRHGAGFVRLAFLVVVGALILKTGWDAGAHWLAP</sequence>
<comment type="similarity">
    <text evidence="2 8">Belongs to the 4-toluene sulfonate uptake permease (TSUP) (TC 2.A.102) family.</text>
</comment>
<dbReference type="EMBL" id="SNXW01000001">
    <property type="protein sequence ID" value="TDP88498.1"/>
    <property type="molecule type" value="Genomic_DNA"/>
</dbReference>
<organism evidence="9 10">
    <name type="scientific">Aquabacterium commune</name>
    <dbReference type="NCBI Taxonomy" id="70586"/>
    <lineage>
        <taxon>Bacteria</taxon>
        <taxon>Pseudomonadati</taxon>
        <taxon>Pseudomonadota</taxon>
        <taxon>Betaproteobacteria</taxon>
        <taxon>Burkholderiales</taxon>
        <taxon>Aquabacterium</taxon>
    </lineage>
</organism>
<dbReference type="Pfam" id="PF01925">
    <property type="entry name" value="TauE"/>
    <property type="match status" value="1"/>
</dbReference>
<feature type="transmembrane region" description="Helical" evidence="8">
    <location>
        <begin position="235"/>
        <end position="253"/>
    </location>
</feature>
<feature type="transmembrane region" description="Helical" evidence="8">
    <location>
        <begin position="205"/>
        <end position="223"/>
    </location>
</feature>
<evidence type="ECO:0000256" key="2">
    <source>
        <dbReference type="ARBA" id="ARBA00009142"/>
    </source>
</evidence>
<evidence type="ECO:0000256" key="5">
    <source>
        <dbReference type="ARBA" id="ARBA00022692"/>
    </source>
</evidence>
<dbReference type="GO" id="GO:0005886">
    <property type="term" value="C:plasma membrane"/>
    <property type="evidence" value="ECO:0007669"/>
    <property type="project" value="UniProtKB-SubCell"/>
</dbReference>
<reference evidence="9 10" key="1">
    <citation type="submission" date="2019-03" db="EMBL/GenBank/DDBJ databases">
        <title>Genomic Encyclopedia of Type Strains, Phase IV (KMG-IV): sequencing the most valuable type-strain genomes for metagenomic binning, comparative biology and taxonomic classification.</title>
        <authorList>
            <person name="Goeker M."/>
        </authorList>
    </citation>
    <scope>NUCLEOTIDE SEQUENCE [LARGE SCALE GENOMIC DNA]</scope>
    <source>
        <strain evidence="9 10">DSM 11901</strain>
    </source>
</reference>
<evidence type="ECO:0000313" key="9">
    <source>
        <dbReference type="EMBL" id="TDP88498.1"/>
    </source>
</evidence>
<dbReference type="InterPro" id="IPR052017">
    <property type="entry name" value="TSUP"/>
</dbReference>
<dbReference type="PANTHER" id="PTHR30269:SF0">
    <property type="entry name" value="MEMBRANE TRANSPORTER PROTEIN YFCA-RELATED"/>
    <property type="match status" value="1"/>
</dbReference>
<keyword evidence="6 8" id="KW-1133">Transmembrane helix</keyword>
<dbReference type="InterPro" id="IPR002781">
    <property type="entry name" value="TM_pro_TauE-like"/>
</dbReference>
<comment type="caution">
    <text evidence="9">The sequence shown here is derived from an EMBL/GenBank/DDBJ whole genome shotgun (WGS) entry which is preliminary data.</text>
</comment>
<feature type="transmembrane region" description="Helical" evidence="8">
    <location>
        <begin position="103"/>
        <end position="122"/>
    </location>
</feature>
<feature type="transmembrane region" description="Helical" evidence="8">
    <location>
        <begin position="79"/>
        <end position="97"/>
    </location>
</feature>
<gene>
    <name evidence="9" type="ORF">EV672_101650</name>
</gene>
<feature type="transmembrane region" description="Helical" evidence="8">
    <location>
        <begin position="12"/>
        <end position="34"/>
    </location>
</feature>
<dbReference type="Proteomes" id="UP000294593">
    <property type="component" value="Unassembled WGS sequence"/>
</dbReference>